<evidence type="ECO:0000313" key="2">
    <source>
        <dbReference type="Proteomes" id="UP000319483"/>
    </source>
</evidence>
<dbReference type="InterPro" id="IPR006522">
    <property type="entry name" value="Phage_virion_morphogenesis"/>
</dbReference>
<proteinExistence type="predicted"/>
<protein>
    <submittedName>
        <fullName evidence="1">Phage virion morphogenesis protein</fullName>
    </submittedName>
</protein>
<organism evidence="1 2">
    <name type="scientific">Gilliamella apicola</name>
    <dbReference type="NCBI Taxonomy" id="1196095"/>
    <lineage>
        <taxon>Bacteria</taxon>
        <taxon>Pseudomonadati</taxon>
        <taxon>Pseudomonadota</taxon>
        <taxon>Gammaproteobacteria</taxon>
        <taxon>Orbales</taxon>
        <taxon>Orbaceae</taxon>
        <taxon>Gilliamella</taxon>
    </lineage>
</organism>
<dbReference type="Proteomes" id="UP000319483">
    <property type="component" value="Unassembled WGS sequence"/>
</dbReference>
<dbReference type="Pfam" id="PF05069">
    <property type="entry name" value="Phage_tail_S"/>
    <property type="match status" value="1"/>
</dbReference>
<evidence type="ECO:0000313" key="1">
    <source>
        <dbReference type="EMBL" id="TSJ97643.1"/>
    </source>
</evidence>
<dbReference type="NCBIfam" id="TIGR01635">
    <property type="entry name" value="tail_comp_S"/>
    <property type="match status" value="1"/>
</dbReference>
<sequence>MADELNKLHDNANGILTQLSNNNRAILAREIAKRLRENNRKRIIAQHQPDGTSFEPRKQQKFRKKNGKIRRKMFTKLRTTKFLRTAANSNRATVQFISSVSRIARIHHYGLRGKVNKNDSWTIKYPSRQLLGINQHDYKMIEQITVAHLATKL</sequence>
<gene>
    <name evidence="1" type="ORF">FPQ15_11080</name>
</gene>
<dbReference type="EMBL" id="VMHM01000015">
    <property type="protein sequence ID" value="TSJ97643.1"/>
    <property type="molecule type" value="Genomic_DNA"/>
</dbReference>
<name>A0A556S932_9GAMM</name>
<dbReference type="RefSeq" id="WP_144092735.1">
    <property type="nucleotide sequence ID" value="NZ_VMHM01000015.1"/>
</dbReference>
<reference evidence="1 2" key="1">
    <citation type="submission" date="2019-07" db="EMBL/GenBank/DDBJ databases">
        <title>Gilliamella genomes.</title>
        <authorList>
            <person name="Zheng H."/>
        </authorList>
    </citation>
    <scope>NUCLEOTIDE SEQUENCE [LARGE SCALE GENOMIC DNA]</scope>
    <source>
        <strain evidence="1 2">W8127</strain>
    </source>
</reference>
<comment type="caution">
    <text evidence="1">The sequence shown here is derived from an EMBL/GenBank/DDBJ whole genome shotgun (WGS) entry which is preliminary data.</text>
</comment>
<dbReference type="AlphaFoldDB" id="A0A556S932"/>
<accession>A0A556S932</accession>